<evidence type="ECO:0000313" key="2">
    <source>
        <dbReference type="EMBL" id="KAG5180364.1"/>
    </source>
</evidence>
<accession>A0A835Z020</accession>
<dbReference type="OrthoDB" id="206928at2759"/>
<feature type="compositionally biased region" description="Pro residues" evidence="1">
    <location>
        <begin position="336"/>
        <end position="348"/>
    </location>
</feature>
<dbReference type="AlphaFoldDB" id="A0A835Z020"/>
<proteinExistence type="predicted"/>
<comment type="caution">
    <text evidence="2">The sequence shown here is derived from an EMBL/GenBank/DDBJ whole genome shotgun (WGS) entry which is preliminary data.</text>
</comment>
<organism evidence="2 3">
    <name type="scientific">Tribonema minus</name>
    <dbReference type="NCBI Taxonomy" id="303371"/>
    <lineage>
        <taxon>Eukaryota</taxon>
        <taxon>Sar</taxon>
        <taxon>Stramenopiles</taxon>
        <taxon>Ochrophyta</taxon>
        <taxon>PX clade</taxon>
        <taxon>Xanthophyceae</taxon>
        <taxon>Tribonematales</taxon>
        <taxon>Tribonemataceae</taxon>
        <taxon>Tribonema</taxon>
    </lineage>
</organism>
<evidence type="ECO:0000256" key="1">
    <source>
        <dbReference type="SAM" id="MobiDB-lite"/>
    </source>
</evidence>
<feature type="region of interest" description="Disordered" evidence="1">
    <location>
        <begin position="333"/>
        <end position="371"/>
    </location>
</feature>
<keyword evidence="3" id="KW-1185">Reference proteome</keyword>
<evidence type="ECO:0000313" key="3">
    <source>
        <dbReference type="Proteomes" id="UP000664859"/>
    </source>
</evidence>
<dbReference type="EMBL" id="JAFCMP010000401">
    <property type="protein sequence ID" value="KAG5180364.1"/>
    <property type="molecule type" value="Genomic_DNA"/>
</dbReference>
<sequence>MQLVKAQVKEDAIRAQFQAAMAKKADLISIEVILLEDMSDCREQLVAELASTVTRVDRIDGVVAALPRSDDRSRARLYDWEDIQSLQDLLLESVQSMLDSDTKVAALRTKFEDAVRQKREVLGEIPAPSTVIEVVPEGGSGGEGAAQGSAALRPRVDLSSVSALSKDELSAAAGKSSKDAAVALGKTVAVGAQSLGDYLKSPKAQSLAATVVDLFQNTGGYFKAIGESFSVATKVFQQNTLPGEEITSFDTMFKTARDAVKSVQTSEEVAAALADVKQKGQAVPSTAGKIGQLAGEAIKDAQQNKELGTALAEALSNVQSALVALAGLGTKLASSAPPPGRMLPPSGPPGASATPIDVPSEASGGAADKSE</sequence>
<protein>
    <submittedName>
        <fullName evidence="2">Uncharacterized protein</fullName>
    </submittedName>
</protein>
<name>A0A835Z020_9STRA</name>
<reference evidence="2" key="1">
    <citation type="submission" date="2021-02" db="EMBL/GenBank/DDBJ databases">
        <title>First Annotated Genome of the Yellow-green Alga Tribonema minus.</title>
        <authorList>
            <person name="Mahan K.M."/>
        </authorList>
    </citation>
    <scope>NUCLEOTIDE SEQUENCE</scope>
    <source>
        <strain evidence="2">UTEX B ZZ1240</strain>
    </source>
</reference>
<gene>
    <name evidence="2" type="ORF">JKP88DRAFT_69958</name>
</gene>
<dbReference type="Proteomes" id="UP000664859">
    <property type="component" value="Unassembled WGS sequence"/>
</dbReference>